<keyword evidence="3" id="KW-1185">Reference proteome</keyword>
<dbReference type="Proteomes" id="UP000054538">
    <property type="component" value="Unassembled WGS sequence"/>
</dbReference>
<proteinExistence type="predicted"/>
<evidence type="ECO:0000313" key="3">
    <source>
        <dbReference type="Proteomes" id="UP000054538"/>
    </source>
</evidence>
<name>A0A0D0DY29_9AGAM</name>
<organism evidence="2 3">
    <name type="scientific">Paxillus rubicundulus Ve08.2h10</name>
    <dbReference type="NCBI Taxonomy" id="930991"/>
    <lineage>
        <taxon>Eukaryota</taxon>
        <taxon>Fungi</taxon>
        <taxon>Dikarya</taxon>
        <taxon>Basidiomycota</taxon>
        <taxon>Agaricomycotina</taxon>
        <taxon>Agaricomycetes</taxon>
        <taxon>Agaricomycetidae</taxon>
        <taxon>Boletales</taxon>
        <taxon>Paxilineae</taxon>
        <taxon>Paxillaceae</taxon>
        <taxon>Paxillus</taxon>
    </lineage>
</organism>
<dbReference type="EMBL" id="KN825064">
    <property type="protein sequence ID" value="KIK95086.1"/>
    <property type="molecule type" value="Genomic_DNA"/>
</dbReference>
<feature type="signal peptide" evidence="1">
    <location>
        <begin position="1"/>
        <end position="23"/>
    </location>
</feature>
<reference evidence="3" key="2">
    <citation type="submission" date="2015-01" db="EMBL/GenBank/DDBJ databases">
        <title>Evolutionary Origins and Diversification of the Mycorrhizal Mutualists.</title>
        <authorList>
            <consortium name="DOE Joint Genome Institute"/>
            <consortium name="Mycorrhizal Genomics Consortium"/>
            <person name="Kohler A."/>
            <person name="Kuo A."/>
            <person name="Nagy L.G."/>
            <person name="Floudas D."/>
            <person name="Copeland A."/>
            <person name="Barry K.W."/>
            <person name="Cichocki N."/>
            <person name="Veneault-Fourrey C."/>
            <person name="LaButti K."/>
            <person name="Lindquist E.A."/>
            <person name="Lipzen A."/>
            <person name="Lundell T."/>
            <person name="Morin E."/>
            <person name="Murat C."/>
            <person name="Riley R."/>
            <person name="Ohm R."/>
            <person name="Sun H."/>
            <person name="Tunlid A."/>
            <person name="Henrissat B."/>
            <person name="Grigoriev I.V."/>
            <person name="Hibbett D.S."/>
            <person name="Martin F."/>
        </authorList>
    </citation>
    <scope>NUCLEOTIDE SEQUENCE [LARGE SCALE GENOMIC DNA]</scope>
    <source>
        <strain evidence="3">Ve08.2h10</strain>
    </source>
</reference>
<keyword evidence="1" id="KW-0732">Signal</keyword>
<dbReference type="InParanoid" id="A0A0D0DY29"/>
<gene>
    <name evidence="2" type="ORF">PAXRUDRAFT_407748</name>
</gene>
<sequence>MLGMLRGHVYIRAFVFILAGVTFQVSRDQAGLTWENYQQGIELWRRCKRIRSPYLGQDLELYPKKKFIGYAGMDQATVDLLTKGKSRIDMKESARWGYAMYITDNPAMAKFFSEWIKADAFGANAKTYVCALWARDGDLFNSIGKIWVPELGDLQTDNKHWDKAKTAWSQEDRDRRVAHWGVKTPYILFSRHHWMEDMPIPKNTRWNEMVVYPQIQDAMFLTYPMTHHQNEEKIKKAYVPFDQQIKTWNITVPDETWQDFKKHGEHFIKL</sequence>
<dbReference type="HOGENOM" id="CLU_060155_0_0_1"/>
<accession>A0A0D0DY29</accession>
<reference evidence="2 3" key="1">
    <citation type="submission" date="2014-04" db="EMBL/GenBank/DDBJ databases">
        <authorList>
            <consortium name="DOE Joint Genome Institute"/>
            <person name="Kuo A."/>
            <person name="Kohler A."/>
            <person name="Jargeat P."/>
            <person name="Nagy L.G."/>
            <person name="Floudas D."/>
            <person name="Copeland A."/>
            <person name="Barry K.W."/>
            <person name="Cichocki N."/>
            <person name="Veneault-Fourrey C."/>
            <person name="LaButti K."/>
            <person name="Lindquist E.A."/>
            <person name="Lipzen A."/>
            <person name="Lundell T."/>
            <person name="Morin E."/>
            <person name="Murat C."/>
            <person name="Sun H."/>
            <person name="Tunlid A."/>
            <person name="Henrissat B."/>
            <person name="Grigoriev I.V."/>
            <person name="Hibbett D.S."/>
            <person name="Martin F."/>
            <person name="Nordberg H.P."/>
            <person name="Cantor M.N."/>
            <person name="Hua S.X."/>
        </authorList>
    </citation>
    <scope>NUCLEOTIDE SEQUENCE [LARGE SCALE GENOMIC DNA]</scope>
    <source>
        <strain evidence="2 3">Ve08.2h10</strain>
    </source>
</reference>
<dbReference type="AlphaFoldDB" id="A0A0D0DY29"/>
<dbReference type="OrthoDB" id="2865258at2759"/>
<feature type="chain" id="PRO_5002208684" evidence="1">
    <location>
        <begin position="24"/>
        <end position="270"/>
    </location>
</feature>
<evidence type="ECO:0000256" key="1">
    <source>
        <dbReference type="SAM" id="SignalP"/>
    </source>
</evidence>
<protein>
    <submittedName>
        <fullName evidence="2">Uncharacterized protein</fullName>
    </submittedName>
</protein>
<evidence type="ECO:0000313" key="2">
    <source>
        <dbReference type="EMBL" id="KIK95086.1"/>
    </source>
</evidence>